<comment type="caution">
    <text evidence="3">The sequence shown here is derived from an EMBL/GenBank/DDBJ whole genome shotgun (WGS) entry which is preliminary data.</text>
</comment>
<dbReference type="PANTHER" id="PTHR12835:SF5">
    <property type="entry name" value="BIOTIN--PROTEIN LIGASE"/>
    <property type="match status" value="1"/>
</dbReference>
<protein>
    <recommendedName>
        <fullName evidence="2">BPL/LPL catalytic domain-containing protein</fullName>
    </recommendedName>
</protein>
<keyword evidence="1" id="KW-0436">Ligase</keyword>
<dbReference type="Gene3D" id="3.30.930.10">
    <property type="entry name" value="Bira Bifunctional Protein, Domain 2"/>
    <property type="match status" value="1"/>
</dbReference>
<dbReference type="NCBIfam" id="TIGR00121">
    <property type="entry name" value="birA_ligase"/>
    <property type="match status" value="1"/>
</dbReference>
<gene>
    <name evidence="3" type="ORF">S01H1_17756</name>
</gene>
<dbReference type="PROSITE" id="PS51733">
    <property type="entry name" value="BPL_LPL_CATALYTIC"/>
    <property type="match status" value="1"/>
</dbReference>
<dbReference type="SUPFAM" id="SSF55681">
    <property type="entry name" value="Class II aaRS and biotin synthetases"/>
    <property type="match status" value="1"/>
</dbReference>
<evidence type="ECO:0000256" key="1">
    <source>
        <dbReference type="ARBA" id="ARBA00022598"/>
    </source>
</evidence>
<dbReference type="InterPro" id="IPR004408">
    <property type="entry name" value="Biotin_CoA_COase_ligase"/>
</dbReference>
<dbReference type="InterPro" id="IPR045864">
    <property type="entry name" value="aa-tRNA-synth_II/BPL/LPL"/>
</dbReference>
<reference evidence="3" key="1">
    <citation type="journal article" date="2014" name="Front. Microbiol.">
        <title>High frequency of phylogenetically diverse reductive dehalogenase-homologous genes in deep subseafloor sedimentary metagenomes.</title>
        <authorList>
            <person name="Kawai M."/>
            <person name="Futagami T."/>
            <person name="Toyoda A."/>
            <person name="Takaki Y."/>
            <person name="Nishi S."/>
            <person name="Hori S."/>
            <person name="Arai W."/>
            <person name="Tsubouchi T."/>
            <person name="Morono Y."/>
            <person name="Uchiyama I."/>
            <person name="Ito T."/>
            <person name="Fujiyama A."/>
            <person name="Inagaki F."/>
            <person name="Takami H."/>
        </authorList>
    </citation>
    <scope>NUCLEOTIDE SEQUENCE</scope>
    <source>
        <strain evidence="3">Expedition CK06-06</strain>
    </source>
</reference>
<accession>X0SFN5</accession>
<dbReference type="GO" id="GO:0004077">
    <property type="term" value="F:biotin--[biotin carboxyl-carrier protein] ligase activity"/>
    <property type="evidence" value="ECO:0007669"/>
    <property type="project" value="InterPro"/>
</dbReference>
<dbReference type="EMBL" id="BARS01009442">
    <property type="protein sequence ID" value="GAF74697.1"/>
    <property type="molecule type" value="Genomic_DNA"/>
</dbReference>
<dbReference type="PANTHER" id="PTHR12835">
    <property type="entry name" value="BIOTIN PROTEIN LIGASE"/>
    <property type="match status" value="1"/>
</dbReference>
<dbReference type="GO" id="GO:0005737">
    <property type="term" value="C:cytoplasm"/>
    <property type="evidence" value="ECO:0007669"/>
    <property type="project" value="TreeGrafter"/>
</dbReference>
<dbReference type="InterPro" id="IPR004143">
    <property type="entry name" value="BPL_LPL_catalytic"/>
</dbReference>
<evidence type="ECO:0000259" key="2">
    <source>
        <dbReference type="PROSITE" id="PS51733"/>
    </source>
</evidence>
<dbReference type="Gene3D" id="2.30.30.100">
    <property type="match status" value="1"/>
</dbReference>
<evidence type="ECO:0000313" key="3">
    <source>
        <dbReference type="EMBL" id="GAF74697.1"/>
    </source>
</evidence>
<sequence>MVAGLATVNCIEKATGLKPVIKWPNDVLLNGRKVSGILMENIFEGGELKAAIVGIGLNVSLDVSDFAEISAIATSLSTELGRELSPGEVLPLLLRELDQTYHDLQSGADIYERWLARVETVGKVVRVKSGGSPGDSVEEGYAESINADGSITLRRADGSLVTIVTGE</sequence>
<feature type="domain" description="BPL/LPL catalytic" evidence="2">
    <location>
        <begin position="1"/>
        <end position="105"/>
    </location>
</feature>
<name>X0SFN5_9ZZZZ</name>
<dbReference type="Pfam" id="PF03099">
    <property type="entry name" value="BPL_LplA_LipB"/>
    <property type="match status" value="1"/>
</dbReference>
<proteinExistence type="predicted"/>
<organism evidence="3">
    <name type="scientific">marine sediment metagenome</name>
    <dbReference type="NCBI Taxonomy" id="412755"/>
    <lineage>
        <taxon>unclassified sequences</taxon>
        <taxon>metagenomes</taxon>
        <taxon>ecological metagenomes</taxon>
    </lineage>
</organism>
<dbReference type="AlphaFoldDB" id="X0SFN5"/>